<evidence type="ECO:0000256" key="3">
    <source>
        <dbReference type="ARBA" id="ARBA00022914"/>
    </source>
</evidence>
<dbReference type="AlphaFoldDB" id="A0A562ZHQ4"/>
<proteinExistence type="predicted"/>
<dbReference type="CDD" id="cd00371">
    <property type="entry name" value="HMA"/>
    <property type="match status" value="1"/>
</dbReference>
<comment type="function">
    <text evidence="4">Involved in mercury resistance. Acts as a mercury scavenger that specifically binds to a mercuric ion in the periplasm and probably passes it to the cytoplasmic mercuric reductase MerA via the mercuric transport protein MerT.</text>
</comment>
<evidence type="ECO:0000259" key="6">
    <source>
        <dbReference type="PROSITE" id="PS50846"/>
    </source>
</evidence>
<feature type="chain" id="PRO_5021990132" description="Periplasmic mercury ion-binding protein" evidence="5">
    <location>
        <begin position="18"/>
        <end position="92"/>
    </location>
</feature>
<evidence type="ECO:0000256" key="5">
    <source>
        <dbReference type="SAM" id="SignalP"/>
    </source>
</evidence>
<comment type="subcellular location">
    <subcellularLocation>
        <location evidence="1">Cell envelope</location>
    </subcellularLocation>
    <subcellularLocation>
        <location evidence="4">Periplasm</location>
    </subcellularLocation>
</comment>
<dbReference type="SUPFAM" id="SSF55008">
    <property type="entry name" value="HMA, heavy metal-associated domain"/>
    <property type="match status" value="1"/>
</dbReference>
<feature type="signal peptide" evidence="5">
    <location>
        <begin position="1"/>
        <end position="17"/>
    </location>
</feature>
<dbReference type="PROSITE" id="PS50846">
    <property type="entry name" value="HMA_2"/>
    <property type="match status" value="1"/>
</dbReference>
<accession>A0A562ZHQ4</accession>
<keyword evidence="3 4" id="KW-0476">Mercury</keyword>
<dbReference type="GO" id="GO:0015097">
    <property type="term" value="F:mercury ion transmembrane transporter activity"/>
    <property type="evidence" value="ECO:0007669"/>
    <property type="project" value="UniProtKB-UniRule"/>
</dbReference>
<dbReference type="Pfam" id="PF00403">
    <property type="entry name" value="HMA"/>
    <property type="match status" value="1"/>
</dbReference>
<dbReference type="OrthoDB" id="7205933at2"/>
<organism evidence="7 8">
    <name type="scientific">Caenimonas sedimenti</name>
    <dbReference type="NCBI Taxonomy" id="2596921"/>
    <lineage>
        <taxon>Bacteria</taxon>
        <taxon>Pseudomonadati</taxon>
        <taxon>Pseudomonadota</taxon>
        <taxon>Betaproteobacteria</taxon>
        <taxon>Burkholderiales</taxon>
        <taxon>Comamonadaceae</taxon>
        <taxon>Caenimonas</taxon>
    </lineage>
</organism>
<keyword evidence="5" id="KW-0732">Signal</keyword>
<dbReference type="Gene3D" id="3.30.70.100">
    <property type="match status" value="1"/>
</dbReference>
<dbReference type="PRINTS" id="PR00946">
    <property type="entry name" value="HGSCAVENGER"/>
</dbReference>
<keyword evidence="8" id="KW-1185">Reference proteome</keyword>
<dbReference type="GO" id="GO:0030313">
    <property type="term" value="C:cell envelope"/>
    <property type="evidence" value="ECO:0007669"/>
    <property type="project" value="UniProtKB-SubCell"/>
</dbReference>
<evidence type="ECO:0000313" key="8">
    <source>
        <dbReference type="Proteomes" id="UP000318199"/>
    </source>
</evidence>
<evidence type="ECO:0000256" key="2">
    <source>
        <dbReference type="ARBA" id="ARBA00022466"/>
    </source>
</evidence>
<keyword evidence="2 4" id="KW-0475">Mercuric resistance</keyword>
<dbReference type="InterPro" id="IPR006121">
    <property type="entry name" value="HMA_dom"/>
</dbReference>
<dbReference type="GO" id="GO:0042597">
    <property type="term" value="C:periplasmic space"/>
    <property type="evidence" value="ECO:0007669"/>
    <property type="project" value="UniProtKB-SubCell"/>
</dbReference>
<dbReference type="Proteomes" id="UP000318199">
    <property type="component" value="Unassembled WGS sequence"/>
</dbReference>
<keyword evidence="4" id="KW-0479">Metal-binding</keyword>
<evidence type="ECO:0000256" key="4">
    <source>
        <dbReference type="RuleBase" id="RU361212"/>
    </source>
</evidence>
<comment type="caution">
    <text evidence="7">The sequence shown here is derived from an EMBL/GenBank/DDBJ whole genome shotgun (WGS) entry which is preliminary data.</text>
</comment>
<dbReference type="InterPro" id="IPR036163">
    <property type="entry name" value="HMA_dom_sf"/>
</dbReference>
<gene>
    <name evidence="4 7" type="primary">merP</name>
    <name evidence="7" type="ORF">FN976_24180</name>
</gene>
<name>A0A562ZHQ4_9BURK</name>
<reference evidence="7 8" key="1">
    <citation type="submission" date="2019-07" db="EMBL/GenBank/DDBJ databases">
        <title>Caenimonas sedimenti sp. nov., isolated from activated sludge.</title>
        <authorList>
            <person name="Xu J."/>
        </authorList>
    </citation>
    <scope>NUCLEOTIDE SEQUENCE [LARGE SCALE GENOMIC DNA]</scope>
    <source>
        <strain evidence="7 8">HX-9-20</strain>
    </source>
</reference>
<feature type="domain" description="HMA" evidence="6">
    <location>
        <begin position="20"/>
        <end position="86"/>
    </location>
</feature>
<sequence>MKTAFLIFALLASNAFAALQTVTLSVPTMSCASCPVTVKAALSKVAGVSTVKSDLAKRQTTVVYDDAKTDLAALSRATANAGFPSAPVTASK</sequence>
<evidence type="ECO:0000256" key="1">
    <source>
        <dbReference type="ARBA" id="ARBA00004196"/>
    </source>
</evidence>
<dbReference type="InterPro" id="IPR011795">
    <property type="entry name" value="MerP"/>
</dbReference>
<protein>
    <recommendedName>
        <fullName evidence="4">Periplasmic mercury ion-binding protein</fullName>
    </recommendedName>
</protein>
<dbReference type="GO" id="GO:0045340">
    <property type="term" value="F:mercury ion binding"/>
    <property type="evidence" value="ECO:0007669"/>
    <property type="project" value="UniProtKB-UniRule"/>
</dbReference>
<dbReference type="NCBIfam" id="TIGR02052">
    <property type="entry name" value="MerP"/>
    <property type="match status" value="1"/>
</dbReference>
<dbReference type="EMBL" id="VOBQ01000021">
    <property type="protein sequence ID" value="TWO68043.1"/>
    <property type="molecule type" value="Genomic_DNA"/>
</dbReference>
<dbReference type="InterPro" id="IPR001802">
    <property type="entry name" value="MerP/CopZ"/>
</dbReference>
<keyword evidence="4" id="KW-0574">Periplasm</keyword>
<dbReference type="RefSeq" id="WP_145895742.1">
    <property type="nucleotide sequence ID" value="NZ_VOBQ01000021.1"/>
</dbReference>
<evidence type="ECO:0000313" key="7">
    <source>
        <dbReference type="EMBL" id="TWO68043.1"/>
    </source>
</evidence>